<keyword evidence="8" id="KW-1185">Reference proteome</keyword>
<proteinExistence type="predicted"/>
<evidence type="ECO:0000313" key="7">
    <source>
        <dbReference type="Proteomes" id="UP000198823"/>
    </source>
</evidence>
<protein>
    <submittedName>
        <fullName evidence="5 6">3'-5' exoribonuclease</fullName>
    </submittedName>
</protein>
<dbReference type="AlphaFoldDB" id="A0A1G7E123"/>
<evidence type="ECO:0000256" key="2">
    <source>
        <dbReference type="ARBA" id="ARBA00022801"/>
    </source>
</evidence>
<evidence type="ECO:0000313" key="8">
    <source>
        <dbReference type="Proteomes" id="UP000272481"/>
    </source>
</evidence>
<dbReference type="RefSeq" id="WP_092097505.1">
    <property type="nucleotide sequence ID" value="NZ_FNAR01000012.1"/>
</dbReference>
<dbReference type="PANTHER" id="PTHR37294:SF1">
    <property type="entry name" value="3'-5' EXORIBONUCLEASE YHAM"/>
    <property type="match status" value="1"/>
</dbReference>
<accession>A0A1G7E123</accession>
<dbReference type="Proteomes" id="UP000198823">
    <property type="component" value="Unassembled WGS sequence"/>
</dbReference>
<organism evidence="6 7">
    <name type="scientific">Bhargavaea beijingensis</name>
    <dbReference type="NCBI Taxonomy" id="426756"/>
    <lineage>
        <taxon>Bacteria</taxon>
        <taxon>Bacillati</taxon>
        <taxon>Bacillota</taxon>
        <taxon>Bacilli</taxon>
        <taxon>Bacillales</taxon>
        <taxon>Caryophanaceae</taxon>
        <taxon>Bhargavaea</taxon>
    </lineage>
</organism>
<dbReference type="InterPro" id="IPR012340">
    <property type="entry name" value="NA-bd_OB-fold"/>
</dbReference>
<dbReference type="SUPFAM" id="SSF50249">
    <property type="entry name" value="Nucleic acid-binding proteins"/>
    <property type="match status" value="1"/>
</dbReference>
<dbReference type="Proteomes" id="UP000272481">
    <property type="component" value="Unassembled WGS sequence"/>
</dbReference>
<dbReference type="STRING" id="426756.SAMN04488126_11218"/>
<dbReference type="SMART" id="SM00471">
    <property type="entry name" value="HDc"/>
    <property type="match status" value="1"/>
</dbReference>
<evidence type="ECO:0000313" key="5">
    <source>
        <dbReference type="EMBL" id="RSK25066.1"/>
    </source>
</evidence>
<dbReference type="InterPro" id="IPR004365">
    <property type="entry name" value="NA-bd_OB_tRNA"/>
</dbReference>
<evidence type="ECO:0000256" key="3">
    <source>
        <dbReference type="ARBA" id="ARBA00022839"/>
    </source>
</evidence>
<feature type="domain" description="HD" evidence="4">
    <location>
        <begin position="169"/>
        <end position="285"/>
    </location>
</feature>
<dbReference type="EMBL" id="RWGW01000021">
    <property type="protein sequence ID" value="RSK25066.1"/>
    <property type="molecule type" value="Genomic_DNA"/>
</dbReference>
<evidence type="ECO:0000313" key="6">
    <source>
        <dbReference type="EMBL" id="SDE57384.1"/>
    </source>
</evidence>
<dbReference type="GO" id="GO:0004527">
    <property type="term" value="F:exonuclease activity"/>
    <property type="evidence" value="ECO:0007669"/>
    <property type="project" value="UniProtKB-KW"/>
</dbReference>
<dbReference type="CDD" id="cd00077">
    <property type="entry name" value="HDc"/>
    <property type="match status" value="1"/>
</dbReference>
<keyword evidence="1" id="KW-0540">Nuclease</keyword>
<dbReference type="Pfam" id="PF01336">
    <property type="entry name" value="tRNA_anti-codon"/>
    <property type="match status" value="1"/>
</dbReference>
<dbReference type="Gene3D" id="1.10.3210.10">
    <property type="entry name" value="Hypothetical protein af1432"/>
    <property type="match status" value="1"/>
</dbReference>
<dbReference type="FunFam" id="1.10.3210.10:FF:000008">
    <property type="entry name" value="3'-5' exoribonuclease YhaM"/>
    <property type="match status" value="1"/>
</dbReference>
<sequence>MKGIGTETKGIGTYKTGERVDLFMLIKQATKGITTTGSPFMTLILQDKTGDIEAKLWDAKEEHEKMFQPASIVRVGGDVHEYRGRNQLRIKSIRPAKPDEPIQISDLVPSAEKSKEELYEELSPYIFEITNPNIQRITRHLLKQHRESFLVYPAATKNHHDYVSGLLDHVVSMLRLGKAIAELYPTLNKDLLYAGIILHDVGKVVELSGPVGTVYTPTGNLLGHITIMVNEIAMAAKELGIEGEEVVLLQHMVLSHHGKEEWGSPKRPMLKEAEILHYIDNIDAKMNMLNRALSKAEPGEFTERLFPLDNRQFYKPTFE</sequence>
<dbReference type="Gene3D" id="2.40.50.140">
    <property type="entry name" value="Nucleic acid-binding proteins"/>
    <property type="match status" value="1"/>
</dbReference>
<dbReference type="GO" id="GO:0031125">
    <property type="term" value="P:rRNA 3'-end processing"/>
    <property type="evidence" value="ECO:0007669"/>
    <property type="project" value="TreeGrafter"/>
</dbReference>
<dbReference type="NCBIfam" id="NF010007">
    <property type="entry name" value="PRK13480.1"/>
    <property type="match status" value="1"/>
</dbReference>
<dbReference type="InterPro" id="IPR050798">
    <property type="entry name" value="YhaM_exoribonuc/phosphodiest"/>
</dbReference>
<keyword evidence="3" id="KW-0269">Exonuclease</keyword>
<evidence type="ECO:0000256" key="1">
    <source>
        <dbReference type="ARBA" id="ARBA00022722"/>
    </source>
</evidence>
<dbReference type="SUPFAM" id="SSF109604">
    <property type="entry name" value="HD-domain/PDEase-like"/>
    <property type="match status" value="1"/>
</dbReference>
<dbReference type="InterPro" id="IPR006674">
    <property type="entry name" value="HD_domain"/>
</dbReference>
<dbReference type="PROSITE" id="PS51831">
    <property type="entry name" value="HD"/>
    <property type="match status" value="1"/>
</dbReference>
<gene>
    <name evidence="5" type="primary">yhaM</name>
    <name evidence="5" type="ORF">EJA12_12745</name>
    <name evidence="6" type="ORF">SAMN04488126_11218</name>
</gene>
<dbReference type="CDD" id="cd04492">
    <property type="entry name" value="YhaM_OBF_like"/>
    <property type="match status" value="1"/>
</dbReference>
<dbReference type="Pfam" id="PF01966">
    <property type="entry name" value="HD"/>
    <property type="match status" value="1"/>
</dbReference>
<reference evidence="6 7" key="1">
    <citation type="submission" date="2016-10" db="EMBL/GenBank/DDBJ databases">
        <authorList>
            <person name="de Groot N.N."/>
        </authorList>
    </citation>
    <scope>NUCLEOTIDE SEQUENCE [LARGE SCALE GENOMIC DNA]</scope>
    <source>
        <strain evidence="6 7">CGMCC 1.6762</strain>
    </source>
</reference>
<dbReference type="GO" id="GO:0003676">
    <property type="term" value="F:nucleic acid binding"/>
    <property type="evidence" value="ECO:0007669"/>
    <property type="project" value="InterPro"/>
</dbReference>
<dbReference type="InterPro" id="IPR003607">
    <property type="entry name" value="HD/PDEase_dom"/>
</dbReference>
<reference evidence="5 8" key="2">
    <citation type="submission" date="2018-12" db="EMBL/GenBank/DDBJ databases">
        <title>Comparitive functional genomics of dry heat resistant strains isolated from the viking spacecraft.</title>
        <authorList>
            <person name="Seuylemezian A."/>
            <person name="Vaishampayan P."/>
        </authorList>
    </citation>
    <scope>NUCLEOTIDE SEQUENCE [LARGE SCALE GENOMIC DNA]</scope>
    <source>
        <strain evidence="5 8">M6-11</strain>
    </source>
</reference>
<dbReference type="PANTHER" id="PTHR37294">
    <property type="entry name" value="3'-5' EXORIBONUCLEASE YHAM"/>
    <property type="match status" value="1"/>
</dbReference>
<keyword evidence="2" id="KW-0378">Hydrolase</keyword>
<dbReference type="EMBL" id="FNAR01000012">
    <property type="protein sequence ID" value="SDE57384.1"/>
    <property type="molecule type" value="Genomic_DNA"/>
</dbReference>
<name>A0A1G7E123_9BACL</name>
<evidence type="ECO:0000259" key="4">
    <source>
        <dbReference type="PROSITE" id="PS51831"/>
    </source>
</evidence>
<dbReference type="OrthoDB" id="9778453at2"/>